<comment type="caution">
    <text evidence="1">The sequence shown here is derived from an EMBL/GenBank/DDBJ whole genome shotgun (WGS) entry which is preliminary data.</text>
</comment>
<dbReference type="RefSeq" id="XP_040779665.1">
    <property type="nucleotide sequence ID" value="XM_040924249.1"/>
</dbReference>
<dbReference type="OrthoDB" id="2507450at2759"/>
<keyword evidence="2" id="KW-1185">Reference proteome</keyword>
<organism evidence="1 2">
    <name type="scientific">Cryphonectria parasitica (strain ATCC 38755 / EP155)</name>
    <dbReference type="NCBI Taxonomy" id="660469"/>
    <lineage>
        <taxon>Eukaryota</taxon>
        <taxon>Fungi</taxon>
        <taxon>Dikarya</taxon>
        <taxon>Ascomycota</taxon>
        <taxon>Pezizomycotina</taxon>
        <taxon>Sordariomycetes</taxon>
        <taxon>Sordariomycetidae</taxon>
        <taxon>Diaporthales</taxon>
        <taxon>Cryphonectriaceae</taxon>
        <taxon>Cryphonectria-Endothia species complex</taxon>
        <taxon>Cryphonectria</taxon>
    </lineage>
</organism>
<gene>
    <name evidence="1" type="ORF">M406DRAFT_44477</name>
</gene>
<reference evidence="1" key="1">
    <citation type="journal article" date="2020" name="Phytopathology">
        <title>Genome sequence of the chestnut blight fungus Cryphonectria parasitica EP155: A fundamental resource for an archetypical invasive plant pathogen.</title>
        <authorList>
            <person name="Crouch J.A."/>
            <person name="Dawe A."/>
            <person name="Aerts A."/>
            <person name="Barry K."/>
            <person name="Churchill A.C.L."/>
            <person name="Grimwood J."/>
            <person name="Hillman B."/>
            <person name="Milgroom M.G."/>
            <person name="Pangilinan J."/>
            <person name="Smith M."/>
            <person name="Salamov A."/>
            <person name="Schmutz J."/>
            <person name="Yadav J."/>
            <person name="Grigoriev I.V."/>
            <person name="Nuss D."/>
        </authorList>
    </citation>
    <scope>NUCLEOTIDE SEQUENCE</scope>
    <source>
        <strain evidence="1">EP155</strain>
    </source>
</reference>
<dbReference type="Proteomes" id="UP000803844">
    <property type="component" value="Unassembled WGS sequence"/>
</dbReference>
<sequence>MLNEIRARFHGADTVLLPRQSSTNLQTFSGALGGITAEPVTKTDDSKRPFAVAGDTFTDFADAAGRSCDNQMNSCASMANSGGQSFTVSDCNEQNSE</sequence>
<protein>
    <submittedName>
        <fullName evidence="1">Uncharacterized protein</fullName>
    </submittedName>
</protein>
<evidence type="ECO:0000313" key="2">
    <source>
        <dbReference type="Proteomes" id="UP000803844"/>
    </source>
</evidence>
<evidence type="ECO:0000313" key="1">
    <source>
        <dbReference type="EMBL" id="KAF3768704.1"/>
    </source>
</evidence>
<accession>A0A9P4Y960</accession>
<dbReference type="AlphaFoldDB" id="A0A9P4Y960"/>
<name>A0A9P4Y960_CRYP1</name>
<dbReference type="GeneID" id="63841378"/>
<proteinExistence type="predicted"/>
<dbReference type="EMBL" id="MU032345">
    <property type="protein sequence ID" value="KAF3768704.1"/>
    <property type="molecule type" value="Genomic_DNA"/>
</dbReference>